<keyword evidence="3" id="KW-0812">Transmembrane</keyword>
<dbReference type="PANTHER" id="PTHR32089">
    <property type="entry name" value="METHYL-ACCEPTING CHEMOTAXIS PROTEIN MCPB"/>
    <property type="match status" value="1"/>
</dbReference>
<dbReference type="SMART" id="SM00283">
    <property type="entry name" value="MA"/>
    <property type="match status" value="1"/>
</dbReference>
<evidence type="ECO:0000313" key="5">
    <source>
        <dbReference type="EMBL" id="MDL5377370.1"/>
    </source>
</evidence>
<keyword evidence="3" id="KW-1133">Transmembrane helix</keyword>
<dbReference type="Gene3D" id="1.10.287.950">
    <property type="entry name" value="Methyl-accepting chemotaxis protein"/>
    <property type="match status" value="1"/>
</dbReference>
<comment type="caution">
    <text evidence="5">The sequence shown here is derived from an EMBL/GenBank/DDBJ whole genome shotgun (WGS) entry which is preliminary data.</text>
</comment>
<accession>A0ABT7MQD5</accession>
<dbReference type="PANTHER" id="PTHR32089:SF112">
    <property type="entry name" value="LYSOZYME-LIKE PROTEIN-RELATED"/>
    <property type="match status" value="1"/>
</dbReference>
<evidence type="ECO:0000256" key="1">
    <source>
        <dbReference type="ARBA" id="ARBA00023224"/>
    </source>
</evidence>
<name>A0ABT7MQD5_9BACL</name>
<gene>
    <name evidence="5" type="ORF">QR695_10180</name>
</gene>
<dbReference type="EMBL" id="JASWER010000007">
    <property type="protein sequence ID" value="MDL5377370.1"/>
    <property type="molecule type" value="Genomic_DNA"/>
</dbReference>
<evidence type="ECO:0000256" key="2">
    <source>
        <dbReference type="PROSITE-ProRule" id="PRU00284"/>
    </source>
</evidence>
<feature type="transmembrane region" description="Helical" evidence="3">
    <location>
        <begin position="180"/>
        <end position="200"/>
    </location>
</feature>
<evidence type="ECO:0000313" key="6">
    <source>
        <dbReference type="Proteomes" id="UP001230807"/>
    </source>
</evidence>
<dbReference type="RefSeq" id="WP_214831858.1">
    <property type="nucleotide sequence ID" value="NZ_CP183077.1"/>
</dbReference>
<dbReference type="Proteomes" id="UP001230807">
    <property type="component" value="Unassembled WGS sequence"/>
</dbReference>
<reference evidence="5 6" key="1">
    <citation type="submission" date="2023-06" db="EMBL/GenBank/DDBJ databases">
        <title>Influencing factors and mechanism of Cr(VI) reduction by facultative anaerobic Exiguobacterium sp. PY14.</title>
        <authorList>
            <person name="Zou L."/>
        </authorList>
    </citation>
    <scope>NUCLEOTIDE SEQUENCE [LARGE SCALE GENOMIC DNA]</scope>
    <source>
        <strain evidence="5 6">PY14</strain>
    </source>
</reference>
<evidence type="ECO:0000259" key="4">
    <source>
        <dbReference type="PROSITE" id="PS50111"/>
    </source>
</evidence>
<dbReference type="SUPFAM" id="SSF58104">
    <property type="entry name" value="Methyl-accepting chemotaxis protein (MCP) signaling domain"/>
    <property type="match status" value="1"/>
</dbReference>
<dbReference type="Pfam" id="PF00015">
    <property type="entry name" value="MCPsignal"/>
    <property type="match status" value="1"/>
</dbReference>
<keyword evidence="3" id="KW-0472">Membrane</keyword>
<dbReference type="InterPro" id="IPR004089">
    <property type="entry name" value="MCPsignal_dom"/>
</dbReference>
<organism evidence="5 6">
    <name type="scientific">Exiguobacterium mexicanum</name>
    <dbReference type="NCBI Taxonomy" id="340146"/>
    <lineage>
        <taxon>Bacteria</taxon>
        <taxon>Bacillati</taxon>
        <taxon>Bacillota</taxon>
        <taxon>Bacilli</taxon>
        <taxon>Bacillales</taxon>
        <taxon>Bacillales Family XII. Incertae Sedis</taxon>
        <taxon>Exiguobacterium</taxon>
    </lineage>
</organism>
<dbReference type="PROSITE" id="PS50111">
    <property type="entry name" value="CHEMOTAXIS_TRANSDUC_2"/>
    <property type="match status" value="1"/>
</dbReference>
<keyword evidence="1 2" id="KW-0807">Transducer</keyword>
<proteinExistence type="predicted"/>
<sequence length="561" mass="62984">MLKRFKRLKRMKRRNEWTMASRLTWTLMPIMLISFSIVFGWFAMKAEQLMTDEIEKRLHREATVMRETIKTTYGAYVANEKMLTRSLKSTYMQQASILAADGLEASQYLVTNDNIEKLSGKKVEDRFSNRLDEILVEDVSVSDQHDEFIVATPIPELQAHYIIVVTKQSVLGSMWALREIVFVGLISMLVFMIGLFAVMIRHEVKPLTQFAERLRESVATRSFTAVTLDANSIEMRSLEQAYNTLIGLWTRSLVTMTETSTAFESSLPLFRRQLEANEQQIVGFKEVAATVALTSQSYQSFTTESTHRFTDIAAHVRSFEKDIAAIDQRTELLNRTIASEMESFSSVKGASESFAIKAAAVQQRLLDSEATSERADDALKKILSVAAATKMLALNASIEAARAGEHGKGFAVVASEVGQLAKITNESTLSAVATIEAIRQERSEVFMEMERFESDIKSLGAALRNVEAGIEKIDHEVTKQMSQFQAITEQTSLTGQQLLEMAEANGQLTEIGMMLEQKLHDLQDGVEEWTDTQRALQMAGTHLGNQSERLHDVLHDLAPLQ</sequence>
<protein>
    <submittedName>
        <fullName evidence="5">Methyl-accepting chemotaxis protein</fullName>
    </submittedName>
</protein>
<keyword evidence="6" id="KW-1185">Reference proteome</keyword>
<evidence type="ECO:0000256" key="3">
    <source>
        <dbReference type="SAM" id="Phobius"/>
    </source>
</evidence>
<feature type="domain" description="Methyl-accepting transducer" evidence="4">
    <location>
        <begin position="283"/>
        <end position="512"/>
    </location>
</feature>
<feature type="transmembrane region" description="Helical" evidence="3">
    <location>
        <begin position="20"/>
        <end position="43"/>
    </location>
</feature>